<dbReference type="Gene3D" id="3.40.140.10">
    <property type="entry name" value="Cytidine Deaminase, domain 2"/>
    <property type="match status" value="1"/>
</dbReference>
<accession>A0A1B6C6X7</accession>
<dbReference type="Pfam" id="PF00383">
    <property type="entry name" value="dCMP_cyt_deam_1"/>
    <property type="match status" value="1"/>
</dbReference>
<dbReference type="AlphaFoldDB" id="A0A1B6C6X7"/>
<evidence type="ECO:0000313" key="3">
    <source>
        <dbReference type="EMBL" id="JAS09227.1"/>
    </source>
</evidence>
<evidence type="ECO:0000259" key="2">
    <source>
        <dbReference type="PROSITE" id="PS51747"/>
    </source>
</evidence>
<dbReference type="CDD" id="cd01285">
    <property type="entry name" value="nucleoside_deaminase"/>
    <property type="match status" value="1"/>
</dbReference>
<dbReference type="PANTHER" id="PTHR11079">
    <property type="entry name" value="CYTOSINE DEAMINASE FAMILY MEMBER"/>
    <property type="match status" value="1"/>
</dbReference>
<protein>
    <recommendedName>
        <fullName evidence="2">CMP/dCMP-type deaminase domain-containing protein</fullName>
    </recommendedName>
</protein>
<dbReference type="GO" id="GO:0005737">
    <property type="term" value="C:cytoplasm"/>
    <property type="evidence" value="ECO:0007669"/>
    <property type="project" value="TreeGrafter"/>
</dbReference>
<dbReference type="EMBL" id="GEDC01028071">
    <property type="protein sequence ID" value="JAS09227.1"/>
    <property type="molecule type" value="Transcribed_RNA"/>
</dbReference>
<dbReference type="PANTHER" id="PTHR11079:SF149">
    <property type="entry name" value="TRNA-SPECIFIC ADENOSINE DEAMINASE 2"/>
    <property type="match status" value="1"/>
</dbReference>
<proteinExistence type="predicted"/>
<sequence>MAEYMNEALKLAKEALSIGEVPVGCVFVKDGLIIAKGRNTVNETRNATTHAEIVCINYVVTHNKDWRSILKDTEVIVTVEPCIMCAAVLLDLQIKKIVYGCANDRFGGIQTIMNTPKLYSKQCSIVNGIQEDETMELLKSFYKGTNPNAPESKVKIKK</sequence>
<organism evidence="3">
    <name type="scientific">Clastoptera arizonana</name>
    <name type="common">Arizona spittle bug</name>
    <dbReference type="NCBI Taxonomy" id="38151"/>
    <lineage>
        <taxon>Eukaryota</taxon>
        <taxon>Metazoa</taxon>
        <taxon>Ecdysozoa</taxon>
        <taxon>Arthropoda</taxon>
        <taxon>Hexapoda</taxon>
        <taxon>Insecta</taxon>
        <taxon>Pterygota</taxon>
        <taxon>Neoptera</taxon>
        <taxon>Paraneoptera</taxon>
        <taxon>Hemiptera</taxon>
        <taxon>Auchenorrhyncha</taxon>
        <taxon>Cercopoidea</taxon>
        <taxon>Clastopteridae</taxon>
        <taxon>Clastoptera</taxon>
    </lineage>
</organism>
<dbReference type="GO" id="GO:0005634">
    <property type="term" value="C:nucleus"/>
    <property type="evidence" value="ECO:0007669"/>
    <property type="project" value="TreeGrafter"/>
</dbReference>
<keyword evidence="1" id="KW-0378">Hydrolase</keyword>
<evidence type="ECO:0000256" key="1">
    <source>
        <dbReference type="ARBA" id="ARBA00022801"/>
    </source>
</evidence>
<dbReference type="GO" id="GO:0052717">
    <property type="term" value="F:tRNA-specific adenosine-34 deaminase activity"/>
    <property type="evidence" value="ECO:0007669"/>
    <property type="project" value="UniProtKB-EC"/>
</dbReference>
<dbReference type="InterPro" id="IPR002125">
    <property type="entry name" value="CMP_dCMP_dom"/>
</dbReference>
<feature type="domain" description="CMP/dCMP-type deaminase" evidence="2">
    <location>
        <begin position="1"/>
        <end position="111"/>
    </location>
</feature>
<dbReference type="GO" id="GO:0002100">
    <property type="term" value="P:tRNA wobble adenosine to inosine editing"/>
    <property type="evidence" value="ECO:0007669"/>
    <property type="project" value="InterPro"/>
</dbReference>
<dbReference type="PROSITE" id="PS51747">
    <property type="entry name" value="CYT_DCMP_DEAMINASES_2"/>
    <property type="match status" value="1"/>
</dbReference>
<dbReference type="GO" id="GO:0046872">
    <property type="term" value="F:metal ion binding"/>
    <property type="evidence" value="ECO:0007669"/>
    <property type="project" value="UniProtKB-KW"/>
</dbReference>
<reference evidence="3" key="1">
    <citation type="submission" date="2015-12" db="EMBL/GenBank/DDBJ databases">
        <title>De novo transcriptome assembly of four potential Pierce s Disease insect vectors from Arizona vineyards.</title>
        <authorList>
            <person name="Tassone E.E."/>
        </authorList>
    </citation>
    <scope>NUCLEOTIDE SEQUENCE</scope>
</reference>
<gene>
    <name evidence="3" type="ORF">g.22135</name>
</gene>
<name>A0A1B6C6X7_9HEMI</name>
<dbReference type="InterPro" id="IPR016193">
    <property type="entry name" value="Cytidine_deaminase-like"/>
</dbReference>
<dbReference type="SUPFAM" id="SSF53927">
    <property type="entry name" value="Cytidine deaminase-like"/>
    <property type="match status" value="1"/>
</dbReference>